<dbReference type="Proteomes" id="UP000595140">
    <property type="component" value="Unassembled WGS sequence"/>
</dbReference>
<sequence>MTRVEDKRMFKEAIVANKKSIFKTFPLKSRSKGSSSTSTAHASSNEPVASCYMVGALGGSATGSYQIGSTVHSLDESPNWIIQGNGKLCSDAVSASKSDLSNIRTPLASITIESSAAEFDMPSRAARLSASSQAQNLMPFDLLVPEK</sequence>
<organism evidence="1 2">
    <name type="scientific">Cuscuta campestris</name>
    <dbReference type="NCBI Taxonomy" id="132261"/>
    <lineage>
        <taxon>Eukaryota</taxon>
        <taxon>Viridiplantae</taxon>
        <taxon>Streptophyta</taxon>
        <taxon>Embryophyta</taxon>
        <taxon>Tracheophyta</taxon>
        <taxon>Spermatophyta</taxon>
        <taxon>Magnoliopsida</taxon>
        <taxon>eudicotyledons</taxon>
        <taxon>Gunneridae</taxon>
        <taxon>Pentapetalae</taxon>
        <taxon>asterids</taxon>
        <taxon>lamiids</taxon>
        <taxon>Solanales</taxon>
        <taxon>Convolvulaceae</taxon>
        <taxon>Cuscuteae</taxon>
        <taxon>Cuscuta</taxon>
        <taxon>Cuscuta subgen. Grammica</taxon>
        <taxon>Cuscuta sect. Cleistogrammica</taxon>
    </lineage>
</organism>
<reference evidence="1 2" key="1">
    <citation type="submission" date="2018-04" db="EMBL/GenBank/DDBJ databases">
        <authorList>
            <person name="Vogel A."/>
        </authorList>
    </citation>
    <scope>NUCLEOTIDE SEQUENCE [LARGE SCALE GENOMIC DNA]</scope>
</reference>
<keyword evidence="2" id="KW-1185">Reference proteome</keyword>
<proteinExistence type="predicted"/>
<dbReference type="AlphaFoldDB" id="A0A484N6B2"/>
<name>A0A484N6B2_9ASTE</name>
<accession>A0A484N6B2</accession>
<protein>
    <submittedName>
        <fullName evidence="1">Uncharacterized protein</fullName>
    </submittedName>
</protein>
<gene>
    <name evidence="1" type="ORF">CCAM_LOCUS38611</name>
</gene>
<dbReference type="EMBL" id="OOIL02006271">
    <property type="protein sequence ID" value="VFQ96835.1"/>
    <property type="molecule type" value="Genomic_DNA"/>
</dbReference>
<evidence type="ECO:0000313" key="2">
    <source>
        <dbReference type="Proteomes" id="UP000595140"/>
    </source>
</evidence>
<evidence type="ECO:0000313" key="1">
    <source>
        <dbReference type="EMBL" id="VFQ96835.1"/>
    </source>
</evidence>